<comment type="function">
    <text evidence="6">Forms part of the polypeptide exit tunnel.</text>
</comment>
<comment type="similarity">
    <text evidence="1 6">Belongs to the universal ribosomal protein uL4 family.</text>
</comment>
<dbReference type="EMBL" id="CABHOF010000084">
    <property type="protein sequence ID" value="VUX67415.1"/>
    <property type="molecule type" value="Genomic_DNA"/>
</dbReference>
<comment type="function">
    <text evidence="6">One of the primary rRNA binding proteins, this protein initially binds near the 5'-end of the 23S rRNA. It is important during the early stages of 50S assembly. It makes multiple contacts with different domains of the 23S rRNA in the assembled 50S subunit and ribosome.</text>
</comment>
<evidence type="ECO:0000313" key="9">
    <source>
        <dbReference type="EMBL" id="CUP33664.1"/>
    </source>
</evidence>
<dbReference type="Proteomes" id="UP000366766">
    <property type="component" value="Unassembled WGS sequence"/>
</dbReference>
<evidence type="ECO:0000313" key="15">
    <source>
        <dbReference type="Proteomes" id="UP000477285"/>
    </source>
</evidence>
<evidence type="ECO:0000256" key="2">
    <source>
        <dbReference type="ARBA" id="ARBA00011838"/>
    </source>
</evidence>
<reference evidence="12 13" key="1">
    <citation type="submission" date="2015-09" db="EMBL/GenBank/DDBJ databases">
        <authorList>
            <consortium name="Pathogen Informatics"/>
        </authorList>
    </citation>
    <scope>NUCLEOTIDE SEQUENCE [LARGE SCALE GENOMIC DNA]</scope>
    <source>
        <strain evidence="8 12">2789STDY5834863</strain>
        <strain evidence="9 13">2789STDY5834911</strain>
    </source>
</reference>
<dbReference type="EMBL" id="WWVQ01000008">
    <property type="protein sequence ID" value="MZL32517.1"/>
    <property type="molecule type" value="Genomic_DNA"/>
</dbReference>
<dbReference type="GO" id="GO:0003735">
    <property type="term" value="F:structural constituent of ribosome"/>
    <property type="evidence" value="ECO:0007669"/>
    <property type="project" value="InterPro"/>
</dbReference>
<proteinExistence type="inferred from homology"/>
<dbReference type="OrthoDB" id="9803201at2"/>
<evidence type="ECO:0000256" key="7">
    <source>
        <dbReference type="SAM" id="MobiDB-lite"/>
    </source>
</evidence>
<reference evidence="10 15" key="2">
    <citation type="journal article" date="2019" name="Nat. Med.">
        <title>A library of human gut bacterial isolates paired with longitudinal multiomics data enables mechanistic microbiome research.</title>
        <authorList>
            <person name="Poyet M."/>
            <person name="Groussin M."/>
            <person name="Gibbons S.M."/>
            <person name="Avila-Pacheco J."/>
            <person name="Jiang X."/>
            <person name="Kearney S.M."/>
            <person name="Perrotta A.R."/>
            <person name="Berdy B."/>
            <person name="Zhao S."/>
            <person name="Lieberman T.D."/>
            <person name="Swanson P.K."/>
            <person name="Smith M."/>
            <person name="Roesemann S."/>
            <person name="Alexander J.E."/>
            <person name="Rich S.A."/>
            <person name="Livny J."/>
            <person name="Vlamakis H."/>
            <person name="Clish C."/>
            <person name="Bullock K."/>
            <person name="Deik A."/>
            <person name="Scott J."/>
            <person name="Pierce K.A."/>
            <person name="Xavier R.J."/>
            <person name="Alm E.J."/>
        </authorList>
    </citation>
    <scope>NUCLEOTIDE SEQUENCE [LARGE SCALE GENOMIC DNA]</scope>
    <source>
        <strain evidence="10 15">BIOML-A1</strain>
    </source>
</reference>
<dbReference type="SUPFAM" id="SSF52166">
    <property type="entry name" value="Ribosomal protein L4"/>
    <property type="match status" value="1"/>
</dbReference>
<evidence type="ECO:0000313" key="8">
    <source>
        <dbReference type="EMBL" id="CUO02626.1"/>
    </source>
</evidence>
<reference evidence="11 14" key="3">
    <citation type="submission" date="2019-07" db="EMBL/GenBank/DDBJ databases">
        <authorList>
            <person name="Chang H.-W."/>
            <person name="Raman A."/>
            <person name="Venkatesh S."/>
            <person name="Gehrig J."/>
        </authorList>
    </citation>
    <scope>NUCLEOTIDE SEQUENCE [LARGE SCALE GENOMIC DNA]</scope>
    <source>
        <strain evidence="11">Blautia_wexlerae_LFYP_14</strain>
    </source>
</reference>
<dbReference type="EMBL" id="CYZN01000009">
    <property type="protein sequence ID" value="CUO02626.1"/>
    <property type="molecule type" value="Genomic_DNA"/>
</dbReference>
<dbReference type="InterPro" id="IPR023574">
    <property type="entry name" value="Ribosomal_uL4_dom_sf"/>
</dbReference>
<keyword evidence="4 6" id="KW-0687">Ribonucleoprotein</keyword>
<evidence type="ECO:0000313" key="10">
    <source>
        <dbReference type="EMBL" id="MZL32517.1"/>
    </source>
</evidence>
<dbReference type="Proteomes" id="UP000477285">
    <property type="component" value="Unassembled WGS sequence"/>
</dbReference>
<evidence type="ECO:0000313" key="14">
    <source>
        <dbReference type="Proteomes" id="UP000366766"/>
    </source>
</evidence>
<dbReference type="PANTHER" id="PTHR10746">
    <property type="entry name" value="50S RIBOSOMAL PROTEIN L4"/>
    <property type="match status" value="1"/>
</dbReference>
<evidence type="ECO:0000256" key="3">
    <source>
        <dbReference type="ARBA" id="ARBA00022980"/>
    </source>
</evidence>
<evidence type="ECO:0000256" key="4">
    <source>
        <dbReference type="ARBA" id="ARBA00023274"/>
    </source>
</evidence>
<dbReference type="HAMAP" id="MF_01328_B">
    <property type="entry name" value="Ribosomal_uL4_B"/>
    <property type="match status" value="1"/>
</dbReference>
<feature type="region of interest" description="Disordered" evidence="7">
    <location>
        <begin position="44"/>
        <end position="80"/>
    </location>
</feature>
<dbReference type="RefSeq" id="WP_008707249.1">
    <property type="nucleotide sequence ID" value="NZ_BTHH01000011.1"/>
</dbReference>
<dbReference type="GO" id="GO:1990904">
    <property type="term" value="C:ribonucleoprotein complex"/>
    <property type="evidence" value="ECO:0007669"/>
    <property type="project" value="UniProtKB-KW"/>
</dbReference>
<organism evidence="8 12">
    <name type="scientific">Blautia wexlerae</name>
    <dbReference type="NCBI Taxonomy" id="418240"/>
    <lineage>
        <taxon>Bacteria</taxon>
        <taxon>Bacillati</taxon>
        <taxon>Bacillota</taxon>
        <taxon>Clostridia</taxon>
        <taxon>Lachnospirales</taxon>
        <taxon>Lachnospiraceae</taxon>
        <taxon>Blautia</taxon>
    </lineage>
</organism>
<evidence type="ECO:0000256" key="6">
    <source>
        <dbReference type="HAMAP-Rule" id="MF_01328"/>
    </source>
</evidence>
<dbReference type="InterPro" id="IPR013005">
    <property type="entry name" value="Ribosomal_uL4-like"/>
</dbReference>
<dbReference type="Gene3D" id="3.40.1370.10">
    <property type="match status" value="1"/>
</dbReference>
<protein>
    <recommendedName>
        <fullName evidence="5 6">Large ribosomal subunit protein uL4</fullName>
    </recommendedName>
</protein>
<dbReference type="GO" id="GO:0005840">
    <property type="term" value="C:ribosome"/>
    <property type="evidence" value="ECO:0007669"/>
    <property type="project" value="UniProtKB-KW"/>
</dbReference>
<dbReference type="eggNOG" id="COG0088">
    <property type="taxonomic scope" value="Bacteria"/>
</dbReference>
<keyword evidence="3 6" id="KW-0689">Ribosomal protein</keyword>
<evidence type="ECO:0000313" key="11">
    <source>
        <dbReference type="EMBL" id="VUX67415.1"/>
    </source>
</evidence>
<dbReference type="PANTHER" id="PTHR10746:SF6">
    <property type="entry name" value="LARGE RIBOSOMAL SUBUNIT PROTEIN UL4M"/>
    <property type="match status" value="1"/>
</dbReference>
<keyword evidence="6" id="KW-0699">rRNA-binding</keyword>
<dbReference type="GO" id="GO:0006412">
    <property type="term" value="P:translation"/>
    <property type="evidence" value="ECO:0007669"/>
    <property type="project" value="UniProtKB-UniRule"/>
</dbReference>
<comment type="subunit">
    <text evidence="2 6">Part of the 50S ribosomal subunit.</text>
</comment>
<evidence type="ECO:0000313" key="13">
    <source>
        <dbReference type="Proteomes" id="UP000095712"/>
    </source>
</evidence>
<accession>A0A174BSU9</accession>
<dbReference type="AlphaFoldDB" id="A0A174BSU9"/>
<sequence>MANVTVYNMEGNEVGTMELNDAVFGVEVNEHLVHLAVVRQLANNRQGTQKAKTRSEVSGGGRKPWRQKGTGHARQGSIRAPQWTGGGVVFAPVPRDYEVKMNKKERRAALKSALTSKVQDNKLVVVDALTLADVKTKEMQKVLTNLKAEKALVITATDDKNVILSARNITDVQTATPSTINVYDVMNHNTVIVTKDAVASIEEVYA</sequence>
<dbReference type="Pfam" id="PF00573">
    <property type="entry name" value="Ribosomal_L4"/>
    <property type="match status" value="1"/>
</dbReference>
<gene>
    <name evidence="6 8" type="primary">rplD</name>
    <name evidence="11" type="ORF">BWLFYP14_00256</name>
    <name evidence="8" type="ORF">ERS852478_01658</name>
    <name evidence="9" type="ORF">ERS852523_01294</name>
    <name evidence="10" type="ORF">GT728_04695</name>
</gene>
<dbReference type="NCBIfam" id="TIGR03953">
    <property type="entry name" value="rplD_bact"/>
    <property type="match status" value="1"/>
</dbReference>
<dbReference type="InterPro" id="IPR002136">
    <property type="entry name" value="Ribosomal_uL4"/>
</dbReference>
<dbReference type="GO" id="GO:0019843">
    <property type="term" value="F:rRNA binding"/>
    <property type="evidence" value="ECO:0007669"/>
    <property type="project" value="UniProtKB-UniRule"/>
</dbReference>
<keyword evidence="6" id="KW-0694">RNA-binding</keyword>
<evidence type="ECO:0000256" key="1">
    <source>
        <dbReference type="ARBA" id="ARBA00010528"/>
    </source>
</evidence>
<evidence type="ECO:0000256" key="5">
    <source>
        <dbReference type="ARBA" id="ARBA00035244"/>
    </source>
</evidence>
<evidence type="ECO:0000313" key="12">
    <source>
        <dbReference type="Proteomes" id="UP000095431"/>
    </source>
</evidence>
<dbReference type="GeneID" id="75079948"/>
<dbReference type="EMBL" id="CZAW01000010">
    <property type="protein sequence ID" value="CUP33664.1"/>
    <property type="molecule type" value="Genomic_DNA"/>
</dbReference>
<keyword evidence="14" id="KW-1185">Reference proteome</keyword>
<dbReference type="Proteomes" id="UP000095712">
    <property type="component" value="Unassembled WGS sequence"/>
</dbReference>
<name>A0A174BSU9_9FIRM</name>
<dbReference type="Proteomes" id="UP000095431">
    <property type="component" value="Unassembled WGS sequence"/>
</dbReference>